<dbReference type="EMBL" id="QTSX02004279">
    <property type="protein sequence ID" value="KAJ9066738.1"/>
    <property type="molecule type" value="Genomic_DNA"/>
</dbReference>
<evidence type="ECO:0000313" key="1">
    <source>
        <dbReference type="EMBL" id="KAJ9066738.1"/>
    </source>
</evidence>
<gene>
    <name evidence="1" type="ORF">DSO57_1006665</name>
</gene>
<keyword evidence="2" id="KW-1185">Reference proteome</keyword>
<accession>A0ACC2SWM1</accession>
<evidence type="ECO:0000313" key="2">
    <source>
        <dbReference type="Proteomes" id="UP001165960"/>
    </source>
</evidence>
<sequence length="133" mass="14445">MAEGMIRVSLITVMNDISILVLKTWELKPGSQGKPYIDQSGQETAQLLVGSSPGPPEIDDLTQGEQKPANLPSINTGGLKSTFETLESNPDPPKTTQVTQSGWEPTHLFNCKPELTSYSEIRQSPKDNSPNGH</sequence>
<reference evidence="1" key="1">
    <citation type="submission" date="2022-04" db="EMBL/GenBank/DDBJ databases">
        <title>Genome of the entomopathogenic fungus Entomophthora muscae.</title>
        <authorList>
            <person name="Elya C."/>
            <person name="Lovett B.R."/>
            <person name="Lee E."/>
            <person name="Macias A.M."/>
            <person name="Hajek A.E."/>
            <person name="De Bivort B.L."/>
            <person name="Kasson M.T."/>
            <person name="De Fine Licht H.H."/>
            <person name="Stajich J.E."/>
        </authorList>
    </citation>
    <scope>NUCLEOTIDE SEQUENCE</scope>
    <source>
        <strain evidence="1">Berkeley</strain>
    </source>
</reference>
<name>A0ACC2SWM1_9FUNG</name>
<protein>
    <submittedName>
        <fullName evidence="1">Uncharacterized protein</fullName>
    </submittedName>
</protein>
<organism evidence="1 2">
    <name type="scientific">Entomophthora muscae</name>
    <dbReference type="NCBI Taxonomy" id="34485"/>
    <lineage>
        <taxon>Eukaryota</taxon>
        <taxon>Fungi</taxon>
        <taxon>Fungi incertae sedis</taxon>
        <taxon>Zoopagomycota</taxon>
        <taxon>Entomophthoromycotina</taxon>
        <taxon>Entomophthoromycetes</taxon>
        <taxon>Entomophthorales</taxon>
        <taxon>Entomophthoraceae</taxon>
        <taxon>Entomophthora</taxon>
    </lineage>
</organism>
<comment type="caution">
    <text evidence="1">The sequence shown here is derived from an EMBL/GenBank/DDBJ whole genome shotgun (WGS) entry which is preliminary data.</text>
</comment>
<proteinExistence type="predicted"/>
<dbReference type="Proteomes" id="UP001165960">
    <property type="component" value="Unassembled WGS sequence"/>
</dbReference>